<keyword evidence="3" id="KW-0808">Transferase</keyword>
<keyword evidence="9" id="KW-1185">Reference proteome</keyword>
<sequence>MSTKEQRLRDYIVSKAGELKRQPRKILEEMDYYCFNKEPLMNLGLRKGTFLTDKLKEHNVAVMAELGGYVGFSAILFAMALPSNGKLYSFEINQEFANIAQEILQLAGLDHMVEIIVGPSHEKLVEIANNPDKAKSFDAVLIDHLKEVYVPDMRTLESLDLVREGCLVMADNTVYPGAPEYLEYIRMTPAYKQKFIQSTPNPNGKEYPGRWDIIWKNEAVDFLIPIINITDSIEISQFIKYVE</sequence>
<dbReference type="OrthoDB" id="186626at2759"/>
<dbReference type="EMBL" id="SWFS01000569">
    <property type="protein sequence ID" value="KAA8897113.1"/>
    <property type="molecule type" value="Genomic_DNA"/>
</dbReference>
<evidence type="ECO:0000256" key="7">
    <source>
        <dbReference type="SAM" id="Phobius"/>
    </source>
</evidence>
<keyword evidence="2" id="KW-0489">Methyltransferase</keyword>
<evidence type="ECO:0000313" key="8">
    <source>
        <dbReference type="EMBL" id="KAA8897113.1"/>
    </source>
</evidence>
<dbReference type="PANTHER" id="PTHR43836">
    <property type="entry name" value="CATECHOL O-METHYLTRANSFERASE 1-RELATED"/>
    <property type="match status" value="1"/>
</dbReference>
<organism evidence="8 9">
    <name type="scientific">Trichomonascus ciferrii</name>
    <dbReference type="NCBI Taxonomy" id="44093"/>
    <lineage>
        <taxon>Eukaryota</taxon>
        <taxon>Fungi</taxon>
        <taxon>Dikarya</taxon>
        <taxon>Ascomycota</taxon>
        <taxon>Saccharomycotina</taxon>
        <taxon>Dipodascomycetes</taxon>
        <taxon>Dipodascales</taxon>
        <taxon>Trichomonascaceae</taxon>
        <taxon>Trichomonascus</taxon>
        <taxon>Trichomonascus ciferrii complex</taxon>
    </lineage>
</organism>
<dbReference type="EC" id="2.1.1.6" evidence="1"/>
<keyword evidence="4" id="KW-0949">S-adenosyl-L-methionine</keyword>
<dbReference type="GO" id="GO:0008171">
    <property type="term" value="F:O-methyltransferase activity"/>
    <property type="evidence" value="ECO:0007669"/>
    <property type="project" value="InterPro"/>
</dbReference>
<name>A0A642UHI0_9ASCO</name>
<protein>
    <recommendedName>
        <fullName evidence="1">catechol O-methyltransferase</fullName>
        <ecNumber evidence="1">2.1.1.6</ecNumber>
    </recommendedName>
</protein>
<dbReference type="Proteomes" id="UP000761534">
    <property type="component" value="Unassembled WGS sequence"/>
</dbReference>
<dbReference type="PANTHER" id="PTHR43836:SF2">
    <property type="entry name" value="CATECHOL O-METHYLTRANSFERASE 1-RELATED"/>
    <property type="match status" value="1"/>
</dbReference>
<dbReference type="PROSITE" id="PS51682">
    <property type="entry name" value="SAM_OMT_I"/>
    <property type="match status" value="1"/>
</dbReference>
<evidence type="ECO:0000256" key="4">
    <source>
        <dbReference type="ARBA" id="ARBA00022691"/>
    </source>
</evidence>
<dbReference type="InterPro" id="IPR002935">
    <property type="entry name" value="SAM_O-MeTrfase"/>
</dbReference>
<dbReference type="Pfam" id="PF01596">
    <property type="entry name" value="Methyltransf_3"/>
    <property type="match status" value="1"/>
</dbReference>
<dbReference type="AlphaFoldDB" id="A0A642UHI0"/>
<evidence type="ECO:0000256" key="3">
    <source>
        <dbReference type="ARBA" id="ARBA00022679"/>
    </source>
</evidence>
<dbReference type="SUPFAM" id="SSF53335">
    <property type="entry name" value="S-adenosyl-L-methionine-dependent methyltransferases"/>
    <property type="match status" value="1"/>
</dbReference>
<keyword evidence="5" id="KW-0128">Catecholamine metabolism</keyword>
<evidence type="ECO:0000256" key="6">
    <source>
        <dbReference type="ARBA" id="ARBA00023453"/>
    </source>
</evidence>
<gene>
    <name evidence="8" type="ORF">TRICI_006789</name>
</gene>
<reference evidence="8" key="1">
    <citation type="journal article" date="2019" name="G3 (Bethesda)">
        <title>Genome Assemblies of Two Rare Opportunistic Yeast Pathogens: Diutina rugosa (syn. Candida rugosa) and Trichomonascus ciferrii (syn. Candida ciferrii).</title>
        <authorList>
            <person name="Mixao V."/>
            <person name="Saus E."/>
            <person name="Hansen A.P."/>
            <person name="Lass-Florl C."/>
            <person name="Gabaldon T."/>
        </authorList>
    </citation>
    <scope>NUCLEOTIDE SEQUENCE</scope>
    <source>
        <strain evidence="8">CBS 4856</strain>
    </source>
</reference>
<feature type="transmembrane region" description="Helical" evidence="7">
    <location>
        <begin position="60"/>
        <end position="81"/>
    </location>
</feature>
<keyword evidence="7" id="KW-1133">Transmembrane helix</keyword>
<evidence type="ECO:0000256" key="1">
    <source>
        <dbReference type="ARBA" id="ARBA00012880"/>
    </source>
</evidence>
<dbReference type="GO" id="GO:0006584">
    <property type="term" value="P:catecholamine metabolic process"/>
    <property type="evidence" value="ECO:0007669"/>
    <property type="project" value="UniProtKB-KW"/>
</dbReference>
<proteinExistence type="inferred from homology"/>
<comment type="caution">
    <text evidence="8">The sequence shown here is derived from an EMBL/GenBank/DDBJ whole genome shotgun (WGS) entry which is preliminary data.</text>
</comment>
<dbReference type="VEuPathDB" id="FungiDB:TRICI_006789"/>
<evidence type="ECO:0000256" key="2">
    <source>
        <dbReference type="ARBA" id="ARBA00022603"/>
    </source>
</evidence>
<dbReference type="Gene3D" id="3.40.50.150">
    <property type="entry name" value="Vaccinia Virus protein VP39"/>
    <property type="match status" value="1"/>
</dbReference>
<dbReference type="GO" id="GO:0032259">
    <property type="term" value="P:methylation"/>
    <property type="evidence" value="ECO:0007669"/>
    <property type="project" value="UniProtKB-KW"/>
</dbReference>
<comment type="similarity">
    <text evidence="6">Belongs to the class I-like SAM-binding methyltransferase superfamily. Cation-dependent O-methyltransferase family.</text>
</comment>
<dbReference type="InterPro" id="IPR029063">
    <property type="entry name" value="SAM-dependent_MTases_sf"/>
</dbReference>
<evidence type="ECO:0000256" key="5">
    <source>
        <dbReference type="ARBA" id="ARBA00022939"/>
    </source>
</evidence>
<keyword evidence="7" id="KW-0472">Membrane</keyword>
<keyword evidence="7" id="KW-0812">Transmembrane</keyword>
<evidence type="ECO:0000313" key="9">
    <source>
        <dbReference type="Proteomes" id="UP000761534"/>
    </source>
</evidence>
<accession>A0A642UHI0</accession>